<reference evidence="11" key="1">
    <citation type="submission" date="2022-08" db="EMBL/GenBank/DDBJ databases">
        <authorList>
            <person name="Bogun A."/>
            <person name="Kislichkina A."/>
            <person name="Solomentsev V."/>
            <person name="Skryabin Y."/>
            <person name="Sizova A."/>
            <person name="Platonov M."/>
            <person name="Dentovskaya S."/>
        </authorList>
    </citation>
    <scope>NUCLEOTIDE SEQUENCE</scope>
    <source>
        <strain evidence="11">SCPM-O-B-7604</strain>
    </source>
</reference>
<feature type="transmembrane region" description="Helical" evidence="9">
    <location>
        <begin position="456"/>
        <end position="476"/>
    </location>
</feature>
<keyword evidence="2" id="KW-0813">Transport</keyword>
<accession>A0ABY5UJH3</accession>
<keyword evidence="3" id="KW-0050">Antiport</keyword>
<evidence type="ECO:0000313" key="12">
    <source>
        <dbReference type="Proteomes" id="UP001057860"/>
    </source>
</evidence>
<comment type="subcellular location">
    <subcellularLocation>
        <location evidence="1">Cell membrane</location>
        <topology evidence="1">Multi-pass membrane protein</topology>
    </subcellularLocation>
</comment>
<evidence type="ECO:0000256" key="9">
    <source>
        <dbReference type="SAM" id="Phobius"/>
    </source>
</evidence>
<dbReference type="GeneID" id="75140886"/>
<name>A0ABY5UJH3_9GAMM</name>
<keyword evidence="6 9" id="KW-1133">Transmembrane helix</keyword>
<gene>
    <name evidence="11" type="ORF">N0H69_12765</name>
</gene>
<keyword evidence="12" id="KW-1185">Reference proteome</keyword>
<evidence type="ECO:0000256" key="8">
    <source>
        <dbReference type="ARBA" id="ARBA00038435"/>
    </source>
</evidence>
<feature type="transmembrane region" description="Helical" evidence="9">
    <location>
        <begin position="120"/>
        <end position="141"/>
    </location>
</feature>
<sequence length="502" mass="53342">MDIDPKSPRTIKAPSYLDALIPIVSLIVLVGASVALFGLNAVNGPLQVAIIISTMITSIIILKNGHSWDAISESGRKGIATVSGAIFILFSVGALIGTWNMSGTIPTMVYYGIVMITPNWFYPIAFLVCIGVSLSIGSSWTTAGTLGVGLVGLANMLGLSPEITAGAVISGAYVGDKVSPLSESTVLAAQLNGVELYKHIRTQLWTTVPAALIALIAFIVLGMNQHSAFDVTVTNNEMTRFNELFHITPWNLLPLFFLLTLSILKVPASLAIMSSALLAGIMTSFMQPQVILRFIAEPDIATPLLAIKAIWLAMATGFQENSGIEQIDALLSRGGMDSMLLTIWLIIGAVTFGIMVDDFGLLNKLVTPLLLRARTVGRLIASVVATAIGLNIAAGDQYIALLLPTRLYRAEFAKRGLAPENLSRAVSDAGIVTSPLVPWNSCGAYMAAVLGVSTMAYMPFAVFNIAAPLITLVLGITGFNIRHIPIAAPELKESEHNSKPIQ</sequence>
<dbReference type="Pfam" id="PF03553">
    <property type="entry name" value="Na_H_antiporter"/>
    <property type="match status" value="1"/>
</dbReference>
<evidence type="ECO:0000256" key="1">
    <source>
        <dbReference type="ARBA" id="ARBA00004651"/>
    </source>
</evidence>
<dbReference type="InterPro" id="IPR018461">
    <property type="entry name" value="Na/H_Antiport_NhaC-like_C"/>
</dbReference>
<keyword evidence="7 9" id="KW-0472">Membrane</keyword>
<feature type="transmembrane region" description="Helical" evidence="9">
    <location>
        <begin position="300"/>
        <end position="318"/>
    </location>
</feature>
<feature type="transmembrane region" description="Helical" evidence="9">
    <location>
        <begin position="48"/>
        <end position="66"/>
    </location>
</feature>
<proteinExistence type="inferred from homology"/>
<feature type="transmembrane region" description="Helical" evidence="9">
    <location>
        <begin position="376"/>
        <end position="394"/>
    </location>
</feature>
<feature type="transmembrane region" description="Helical" evidence="9">
    <location>
        <begin position="78"/>
        <end position="100"/>
    </location>
</feature>
<evidence type="ECO:0000259" key="10">
    <source>
        <dbReference type="Pfam" id="PF03553"/>
    </source>
</evidence>
<keyword evidence="4" id="KW-1003">Cell membrane</keyword>
<evidence type="ECO:0000256" key="7">
    <source>
        <dbReference type="ARBA" id="ARBA00023136"/>
    </source>
</evidence>
<evidence type="ECO:0000256" key="4">
    <source>
        <dbReference type="ARBA" id="ARBA00022475"/>
    </source>
</evidence>
<organism evidence="11 12">
    <name type="scientific">Yersinia alsatica</name>
    <dbReference type="NCBI Taxonomy" id="2890317"/>
    <lineage>
        <taxon>Bacteria</taxon>
        <taxon>Pseudomonadati</taxon>
        <taxon>Pseudomonadota</taxon>
        <taxon>Gammaproteobacteria</taxon>
        <taxon>Enterobacterales</taxon>
        <taxon>Yersiniaceae</taxon>
        <taxon>Yersinia</taxon>
    </lineage>
</organism>
<dbReference type="PANTHER" id="PTHR33451:SF3">
    <property type="entry name" value="MALATE-2H(+)_NA(+)-LACTATE ANTIPORTER"/>
    <property type="match status" value="1"/>
</dbReference>
<keyword evidence="5 9" id="KW-0812">Transmembrane</keyword>
<evidence type="ECO:0000256" key="2">
    <source>
        <dbReference type="ARBA" id="ARBA00022448"/>
    </source>
</evidence>
<dbReference type="RefSeq" id="WP_050109672.1">
    <property type="nucleotide sequence ID" value="NZ_CABHWQ010000034.1"/>
</dbReference>
<dbReference type="InterPro" id="IPR052180">
    <property type="entry name" value="NhaC_Na-H+_Antiporter"/>
</dbReference>
<feature type="domain" description="Na+/H+ antiporter NhaC-like C-terminal" evidence="10">
    <location>
        <begin position="171"/>
        <end position="479"/>
    </location>
</feature>
<comment type="similarity">
    <text evidence="8">Belongs to the NhaC Na(+)/H(+) (TC 2.A.35) antiporter family.</text>
</comment>
<dbReference type="PANTHER" id="PTHR33451">
    <property type="entry name" value="MALATE-2H(+)/NA(+)-LACTATE ANTIPORTER"/>
    <property type="match status" value="1"/>
</dbReference>
<dbReference type="Proteomes" id="UP001057860">
    <property type="component" value="Chromosome"/>
</dbReference>
<feature type="transmembrane region" description="Helical" evidence="9">
    <location>
        <begin position="204"/>
        <end position="223"/>
    </location>
</feature>
<dbReference type="EMBL" id="CP104006">
    <property type="protein sequence ID" value="UWM43599.1"/>
    <property type="molecule type" value="Genomic_DNA"/>
</dbReference>
<evidence type="ECO:0000313" key="11">
    <source>
        <dbReference type="EMBL" id="UWM43599.1"/>
    </source>
</evidence>
<evidence type="ECO:0000256" key="5">
    <source>
        <dbReference type="ARBA" id="ARBA00022692"/>
    </source>
</evidence>
<protein>
    <submittedName>
        <fullName evidence="11">Na+/H+ antiporter NhaC</fullName>
    </submittedName>
</protein>
<feature type="transmembrane region" description="Helical" evidence="9">
    <location>
        <begin position="338"/>
        <end position="356"/>
    </location>
</feature>
<evidence type="ECO:0000256" key="3">
    <source>
        <dbReference type="ARBA" id="ARBA00022449"/>
    </source>
</evidence>
<evidence type="ECO:0000256" key="6">
    <source>
        <dbReference type="ARBA" id="ARBA00022989"/>
    </source>
</evidence>
<feature type="transmembrane region" description="Helical" evidence="9">
    <location>
        <begin position="20"/>
        <end position="42"/>
    </location>
</feature>